<dbReference type="Gramene" id="MELO3C027056.2.1">
    <property type="protein sequence ID" value="MELO3C027056.2.1"/>
    <property type="gene ID" value="MELO3C027056.2"/>
</dbReference>
<dbReference type="AlphaFoldDB" id="A0A9I9E1R1"/>
<accession>A0A9I9E1R1</accession>
<organism evidence="1">
    <name type="scientific">Cucumis melo</name>
    <name type="common">Muskmelon</name>
    <dbReference type="NCBI Taxonomy" id="3656"/>
    <lineage>
        <taxon>Eukaryota</taxon>
        <taxon>Viridiplantae</taxon>
        <taxon>Streptophyta</taxon>
        <taxon>Embryophyta</taxon>
        <taxon>Tracheophyta</taxon>
        <taxon>Spermatophyta</taxon>
        <taxon>Magnoliopsida</taxon>
        <taxon>eudicotyledons</taxon>
        <taxon>Gunneridae</taxon>
        <taxon>Pentapetalae</taxon>
        <taxon>rosids</taxon>
        <taxon>fabids</taxon>
        <taxon>Cucurbitales</taxon>
        <taxon>Cucurbitaceae</taxon>
        <taxon>Benincaseae</taxon>
        <taxon>Cucumis</taxon>
    </lineage>
</organism>
<proteinExistence type="predicted"/>
<evidence type="ECO:0000313" key="1">
    <source>
        <dbReference type="EnsemblPlants" id="MELO3C027056.2.1"/>
    </source>
</evidence>
<protein>
    <submittedName>
        <fullName evidence="1">Uncharacterized protein</fullName>
    </submittedName>
</protein>
<name>A0A9I9E1R1_CUCME</name>
<reference evidence="1" key="1">
    <citation type="submission" date="2023-03" db="UniProtKB">
        <authorList>
            <consortium name="EnsemblPlants"/>
        </authorList>
    </citation>
    <scope>IDENTIFICATION</scope>
</reference>
<sequence length="72" mass="8100">MTDYAAKQSVLNRTSSLRGLLLGMKMSSLVSTREMIEDKLQGEELLLEGISLPPYLKLEPFLFGLPLWVDSK</sequence>
<dbReference type="EnsemblPlants" id="MELO3C027056.2.1">
    <property type="protein sequence ID" value="MELO3C027056.2.1"/>
    <property type="gene ID" value="MELO3C027056.2"/>
</dbReference>